<proteinExistence type="predicted"/>
<dbReference type="EMBL" id="BAAAUV010000032">
    <property type="protein sequence ID" value="GAA3237287.1"/>
    <property type="molecule type" value="Genomic_DNA"/>
</dbReference>
<evidence type="ECO:0000259" key="3">
    <source>
        <dbReference type="Pfam" id="PF08924"/>
    </source>
</evidence>
<dbReference type="Proteomes" id="UP001501237">
    <property type="component" value="Unassembled WGS sequence"/>
</dbReference>
<organism evidence="4 5">
    <name type="scientific">Actinocorallia longicatena</name>
    <dbReference type="NCBI Taxonomy" id="111803"/>
    <lineage>
        <taxon>Bacteria</taxon>
        <taxon>Bacillati</taxon>
        <taxon>Actinomycetota</taxon>
        <taxon>Actinomycetes</taxon>
        <taxon>Streptosporangiales</taxon>
        <taxon>Thermomonosporaceae</taxon>
        <taxon>Actinocorallia</taxon>
    </lineage>
</organism>
<comment type="caution">
    <text evidence="4">The sequence shown here is derived from an EMBL/GenBank/DDBJ whole genome shotgun (WGS) entry which is preliminary data.</text>
</comment>
<keyword evidence="2" id="KW-0732">Signal</keyword>
<dbReference type="Gene3D" id="3.20.20.80">
    <property type="entry name" value="Glycosidases"/>
    <property type="match status" value="1"/>
</dbReference>
<feature type="signal peptide" evidence="2">
    <location>
        <begin position="1"/>
        <end position="22"/>
    </location>
</feature>
<feature type="chain" id="PRO_5045981639" description="Rv2525c-like glycoside hydrolase-like domain-containing protein" evidence="2">
    <location>
        <begin position="23"/>
        <end position="398"/>
    </location>
</feature>
<sequence length="398" mass="43499">MRCAALSIGLLGLAVLAPDLQAAASARVHERPTVTYGGLELPVPAGWRVYDLAAEPTRCVRFDEHAIYVGVPRGEQDCPARIVGRTEAVQLTPIASDGGRRRAAARRRLSSLRIEDGPSGEARIDLPEAGVRITGVYGERRDLLESTLRAASAGPGRTEAAPPEEPGTVGRRAWATGPGFDTCAAPLLSTMRAFRQAYAVANIYIGGAARGCSQYNLSASWIRSVRQYGYRLIPTYVGLQAPCTGYRTRFKAKEAAEQGRAAAGDAVARARYFGIPRKKPIYFDMENYDSDDTACRTAVMTFLHAWTRRLHELRYKSGVYSSAGSGIRDLGRATGIKKPNAVWFAHWDGKARTTGSPYLPDTWWATHRRIKQYRGGHTEKHGGVKLNVDSNMVDGLVY</sequence>
<reference evidence="5" key="1">
    <citation type="journal article" date="2019" name="Int. J. Syst. Evol. Microbiol.">
        <title>The Global Catalogue of Microorganisms (GCM) 10K type strain sequencing project: providing services to taxonomists for standard genome sequencing and annotation.</title>
        <authorList>
            <consortium name="The Broad Institute Genomics Platform"/>
            <consortium name="The Broad Institute Genome Sequencing Center for Infectious Disease"/>
            <person name="Wu L."/>
            <person name="Ma J."/>
        </authorList>
    </citation>
    <scope>NUCLEOTIDE SEQUENCE [LARGE SCALE GENOMIC DNA]</scope>
    <source>
        <strain evidence="5">JCM 9377</strain>
    </source>
</reference>
<evidence type="ECO:0000256" key="1">
    <source>
        <dbReference type="SAM" id="MobiDB-lite"/>
    </source>
</evidence>
<evidence type="ECO:0000313" key="5">
    <source>
        <dbReference type="Proteomes" id="UP001501237"/>
    </source>
</evidence>
<gene>
    <name evidence="4" type="ORF">GCM10010468_72080</name>
</gene>
<name>A0ABP6QMG4_9ACTN</name>
<feature type="region of interest" description="Disordered" evidence="1">
    <location>
        <begin position="150"/>
        <end position="173"/>
    </location>
</feature>
<evidence type="ECO:0000256" key="2">
    <source>
        <dbReference type="SAM" id="SignalP"/>
    </source>
</evidence>
<dbReference type="InterPro" id="IPR017853">
    <property type="entry name" value="GH"/>
</dbReference>
<keyword evidence="5" id="KW-1185">Reference proteome</keyword>
<feature type="domain" description="Rv2525c-like glycoside hydrolase-like" evidence="3">
    <location>
        <begin position="197"/>
        <end position="393"/>
    </location>
</feature>
<protein>
    <recommendedName>
        <fullName evidence="3">Rv2525c-like glycoside hydrolase-like domain-containing protein</fullName>
    </recommendedName>
</protein>
<accession>A0ABP6QMG4</accession>
<dbReference type="InterPro" id="IPR015020">
    <property type="entry name" value="Rv2525c-like_Glyco_Hydro-like"/>
</dbReference>
<evidence type="ECO:0000313" key="4">
    <source>
        <dbReference type="EMBL" id="GAA3237287.1"/>
    </source>
</evidence>
<dbReference type="SUPFAM" id="SSF51445">
    <property type="entry name" value="(Trans)glycosidases"/>
    <property type="match status" value="1"/>
</dbReference>
<dbReference type="Pfam" id="PF08924">
    <property type="entry name" value="Rv2525c_GlyHyd-like"/>
    <property type="match status" value="1"/>
</dbReference>